<dbReference type="EMBL" id="BAABFT010000005">
    <property type="protein sequence ID" value="GAA4323948.1"/>
    <property type="molecule type" value="Genomic_DNA"/>
</dbReference>
<keyword evidence="3 4" id="KW-0408">Iron</keyword>
<feature type="domain" description="Cytochrome c" evidence="5">
    <location>
        <begin position="41"/>
        <end position="181"/>
    </location>
</feature>
<dbReference type="Pfam" id="PF00034">
    <property type="entry name" value="Cytochrom_C"/>
    <property type="match status" value="1"/>
</dbReference>
<evidence type="ECO:0000256" key="2">
    <source>
        <dbReference type="ARBA" id="ARBA00022723"/>
    </source>
</evidence>
<evidence type="ECO:0000256" key="4">
    <source>
        <dbReference type="PROSITE-ProRule" id="PRU00433"/>
    </source>
</evidence>
<comment type="caution">
    <text evidence="6">The sequence shown here is derived from an EMBL/GenBank/DDBJ whole genome shotgun (WGS) entry which is preliminary data.</text>
</comment>
<dbReference type="PROSITE" id="PS51007">
    <property type="entry name" value="CYTC"/>
    <property type="match status" value="1"/>
</dbReference>
<protein>
    <submittedName>
        <fullName evidence="6">C-type cytochrome</fullName>
    </submittedName>
</protein>
<gene>
    <name evidence="6" type="ORF">GCM10023149_25240</name>
</gene>
<accession>A0ABP8GH28</accession>
<organism evidence="6 7">
    <name type="scientific">Mucilaginibacter gynuensis</name>
    <dbReference type="NCBI Taxonomy" id="1302236"/>
    <lineage>
        <taxon>Bacteria</taxon>
        <taxon>Pseudomonadati</taxon>
        <taxon>Bacteroidota</taxon>
        <taxon>Sphingobacteriia</taxon>
        <taxon>Sphingobacteriales</taxon>
        <taxon>Sphingobacteriaceae</taxon>
        <taxon>Mucilaginibacter</taxon>
    </lineage>
</organism>
<evidence type="ECO:0000313" key="6">
    <source>
        <dbReference type="EMBL" id="GAA4323948.1"/>
    </source>
</evidence>
<dbReference type="InterPro" id="IPR036909">
    <property type="entry name" value="Cyt_c-like_dom_sf"/>
</dbReference>
<name>A0ABP8GH28_9SPHI</name>
<dbReference type="InterPro" id="IPR009056">
    <property type="entry name" value="Cyt_c-like_dom"/>
</dbReference>
<dbReference type="Gene3D" id="1.10.760.10">
    <property type="entry name" value="Cytochrome c-like domain"/>
    <property type="match status" value="1"/>
</dbReference>
<keyword evidence="1 4" id="KW-0349">Heme</keyword>
<evidence type="ECO:0000313" key="7">
    <source>
        <dbReference type="Proteomes" id="UP001500582"/>
    </source>
</evidence>
<dbReference type="Proteomes" id="UP001500582">
    <property type="component" value="Unassembled WGS sequence"/>
</dbReference>
<dbReference type="SUPFAM" id="SSF46626">
    <property type="entry name" value="Cytochrome c"/>
    <property type="match status" value="1"/>
</dbReference>
<dbReference type="PANTHER" id="PTHR35008:SF4">
    <property type="entry name" value="BLL4482 PROTEIN"/>
    <property type="match status" value="1"/>
</dbReference>
<dbReference type="RefSeq" id="WP_345211447.1">
    <property type="nucleotide sequence ID" value="NZ_BAABFT010000005.1"/>
</dbReference>
<reference evidence="7" key="1">
    <citation type="journal article" date="2019" name="Int. J. Syst. Evol. Microbiol.">
        <title>The Global Catalogue of Microorganisms (GCM) 10K type strain sequencing project: providing services to taxonomists for standard genome sequencing and annotation.</title>
        <authorList>
            <consortium name="The Broad Institute Genomics Platform"/>
            <consortium name="The Broad Institute Genome Sequencing Center for Infectious Disease"/>
            <person name="Wu L."/>
            <person name="Ma J."/>
        </authorList>
    </citation>
    <scope>NUCLEOTIDE SEQUENCE [LARGE SCALE GENOMIC DNA]</scope>
    <source>
        <strain evidence="7">JCM 17705</strain>
    </source>
</reference>
<dbReference type="PROSITE" id="PS51257">
    <property type="entry name" value="PROKAR_LIPOPROTEIN"/>
    <property type="match status" value="1"/>
</dbReference>
<dbReference type="InterPro" id="IPR051459">
    <property type="entry name" value="Cytochrome_c-type_DH"/>
</dbReference>
<evidence type="ECO:0000256" key="3">
    <source>
        <dbReference type="ARBA" id="ARBA00023004"/>
    </source>
</evidence>
<sequence>MKKICYLFIPVVAIVITTVFSCGRSAGGNKQIEIIRASNNSLIKKGAYLVMISGCNDCHSPKRMDPRGPEIDTLSMLSGYQAQRPIPDFPEELIKTGAVVVNNDLTAAMGPWGTSFAANLTSDETGIGNWTEEQFKNALTHGWFKGLKNTRPIMPPMPWQNFKNMKDEDIKAIFAYLKSTKPVKNIVPAFIPAKI</sequence>
<evidence type="ECO:0000256" key="1">
    <source>
        <dbReference type="ARBA" id="ARBA00022617"/>
    </source>
</evidence>
<evidence type="ECO:0000259" key="5">
    <source>
        <dbReference type="PROSITE" id="PS51007"/>
    </source>
</evidence>
<keyword evidence="2 4" id="KW-0479">Metal-binding</keyword>
<keyword evidence="7" id="KW-1185">Reference proteome</keyword>
<dbReference type="PANTHER" id="PTHR35008">
    <property type="entry name" value="BLL4482 PROTEIN-RELATED"/>
    <property type="match status" value="1"/>
</dbReference>
<proteinExistence type="predicted"/>